<protein>
    <submittedName>
        <fullName evidence="2">Uncharacterized protein</fullName>
    </submittedName>
</protein>
<keyword evidence="3" id="KW-1185">Reference proteome</keyword>
<feature type="region of interest" description="Disordered" evidence="1">
    <location>
        <begin position="46"/>
        <end position="115"/>
    </location>
</feature>
<gene>
    <name evidence="2" type="ORF">WMY93_024279</name>
</gene>
<evidence type="ECO:0000313" key="3">
    <source>
        <dbReference type="Proteomes" id="UP001460270"/>
    </source>
</evidence>
<accession>A0AAW0NB35</accession>
<sequence length="115" mass="12131">MSTPIQNHASRNKEVVHLFFYFSSPAPRKTAPRAVRMMVDTEELLRRGGGNGGQLEHPLSTVGDGGGGGGRDRLGGHQTAAKGADQGARRHLPPGRSHEPAAVQDEEVSGAQGKN</sequence>
<dbReference type="AlphaFoldDB" id="A0AAW0NB35"/>
<comment type="caution">
    <text evidence="2">The sequence shown here is derived from an EMBL/GenBank/DDBJ whole genome shotgun (WGS) entry which is preliminary data.</text>
</comment>
<evidence type="ECO:0000256" key="1">
    <source>
        <dbReference type="SAM" id="MobiDB-lite"/>
    </source>
</evidence>
<organism evidence="2 3">
    <name type="scientific">Mugilogobius chulae</name>
    <name type="common">yellowstripe goby</name>
    <dbReference type="NCBI Taxonomy" id="88201"/>
    <lineage>
        <taxon>Eukaryota</taxon>
        <taxon>Metazoa</taxon>
        <taxon>Chordata</taxon>
        <taxon>Craniata</taxon>
        <taxon>Vertebrata</taxon>
        <taxon>Euteleostomi</taxon>
        <taxon>Actinopterygii</taxon>
        <taxon>Neopterygii</taxon>
        <taxon>Teleostei</taxon>
        <taxon>Neoteleostei</taxon>
        <taxon>Acanthomorphata</taxon>
        <taxon>Gobiaria</taxon>
        <taxon>Gobiiformes</taxon>
        <taxon>Gobioidei</taxon>
        <taxon>Gobiidae</taxon>
        <taxon>Gobionellinae</taxon>
        <taxon>Mugilogobius</taxon>
    </lineage>
</organism>
<dbReference type="Proteomes" id="UP001460270">
    <property type="component" value="Unassembled WGS sequence"/>
</dbReference>
<evidence type="ECO:0000313" key="2">
    <source>
        <dbReference type="EMBL" id="KAK7888719.1"/>
    </source>
</evidence>
<dbReference type="EMBL" id="JBBPFD010000018">
    <property type="protein sequence ID" value="KAK7888719.1"/>
    <property type="molecule type" value="Genomic_DNA"/>
</dbReference>
<reference evidence="3" key="1">
    <citation type="submission" date="2024-04" db="EMBL/GenBank/DDBJ databases">
        <title>Salinicola lusitanus LLJ914,a marine bacterium isolated from the Okinawa Trough.</title>
        <authorList>
            <person name="Li J."/>
        </authorList>
    </citation>
    <scope>NUCLEOTIDE SEQUENCE [LARGE SCALE GENOMIC DNA]</scope>
</reference>
<proteinExistence type="predicted"/>
<name>A0AAW0NB35_9GOBI</name>